<dbReference type="OrthoDB" id="5873496at2"/>
<organism evidence="1 2">
    <name type="scientific">Salibacter halophilus</name>
    <dbReference type="NCBI Taxonomy" id="1803916"/>
    <lineage>
        <taxon>Bacteria</taxon>
        <taxon>Pseudomonadati</taxon>
        <taxon>Bacteroidota</taxon>
        <taxon>Flavobacteriia</taxon>
        <taxon>Flavobacteriales</taxon>
        <taxon>Salibacteraceae</taxon>
        <taxon>Salibacter</taxon>
    </lineage>
</organism>
<dbReference type="RefSeq" id="WP_151168239.1">
    <property type="nucleotide sequence ID" value="NZ_WACR01000006.1"/>
</dbReference>
<dbReference type="AlphaFoldDB" id="A0A6N6M4H0"/>
<accession>A0A6N6M4H0</accession>
<sequence>MNRHEILKTIIIVVIIAFTSNIGNAQTVNGSPIDEIDVQYVEIVGASKAFSSKLNIQIDFGQEVKFLKASKNTVIKDKEGKNLEFNSMVDALNFMSANGYEFVDSYAITVSNSNVYHFLLRKSE</sequence>
<evidence type="ECO:0000313" key="1">
    <source>
        <dbReference type="EMBL" id="KAB1064084.1"/>
    </source>
</evidence>
<dbReference type="Proteomes" id="UP000435357">
    <property type="component" value="Unassembled WGS sequence"/>
</dbReference>
<protein>
    <submittedName>
        <fullName evidence="1">Uncharacterized protein</fullName>
    </submittedName>
</protein>
<gene>
    <name evidence="1" type="ORF">F3059_08620</name>
</gene>
<evidence type="ECO:0000313" key="2">
    <source>
        <dbReference type="Proteomes" id="UP000435357"/>
    </source>
</evidence>
<keyword evidence="2" id="KW-1185">Reference proteome</keyword>
<proteinExistence type="predicted"/>
<comment type="caution">
    <text evidence="1">The sequence shown here is derived from an EMBL/GenBank/DDBJ whole genome shotgun (WGS) entry which is preliminary data.</text>
</comment>
<reference evidence="1 2" key="1">
    <citation type="submission" date="2019-09" db="EMBL/GenBank/DDBJ databases">
        <title>Genomes of Cryomorphaceae.</title>
        <authorList>
            <person name="Bowman J.P."/>
        </authorList>
    </citation>
    <scope>NUCLEOTIDE SEQUENCE [LARGE SCALE GENOMIC DNA]</scope>
    <source>
        <strain evidence="1 2">KCTC 52047</strain>
    </source>
</reference>
<dbReference type="EMBL" id="WACR01000006">
    <property type="protein sequence ID" value="KAB1064084.1"/>
    <property type="molecule type" value="Genomic_DNA"/>
</dbReference>
<name>A0A6N6M4H0_9FLAO</name>